<dbReference type="SUPFAM" id="SSF50729">
    <property type="entry name" value="PH domain-like"/>
    <property type="match status" value="1"/>
</dbReference>
<accession>A0A8J4WHG7</accession>
<proteinExistence type="inferred from homology"/>
<dbReference type="GO" id="GO:0007216">
    <property type="term" value="P:G protein-coupled glutamate receptor signaling pathway"/>
    <property type="evidence" value="ECO:0007669"/>
    <property type="project" value="InterPro"/>
</dbReference>
<protein>
    <recommendedName>
        <fullName evidence="9">WH1 domain-containing protein</fullName>
    </recommendedName>
</protein>
<evidence type="ECO:0000256" key="4">
    <source>
        <dbReference type="ARBA" id="ARBA00023054"/>
    </source>
</evidence>
<feature type="coiled-coil region" evidence="7">
    <location>
        <begin position="221"/>
        <end position="248"/>
    </location>
</feature>
<reference evidence="10" key="1">
    <citation type="submission" date="2019-05" db="EMBL/GenBank/DDBJ databases">
        <title>Annotation for the trematode Paragonimus heterotremus.</title>
        <authorList>
            <person name="Choi Y.-J."/>
        </authorList>
    </citation>
    <scope>NUCLEOTIDE SEQUENCE</scope>
    <source>
        <strain evidence="10">LC</strain>
    </source>
</reference>
<dbReference type="InterPro" id="IPR000697">
    <property type="entry name" value="WH1/EVH1_dom"/>
</dbReference>
<evidence type="ECO:0000313" key="10">
    <source>
        <dbReference type="EMBL" id="KAF5402263.1"/>
    </source>
</evidence>
<evidence type="ECO:0000256" key="2">
    <source>
        <dbReference type="ARBA" id="ARBA00022490"/>
    </source>
</evidence>
<name>A0A8J4WHG7_9TREM</name>
<gene>
    <name evidence="10" type="ORF">PHET_03994</name>
</gene>
<feature type="domain" description="WH1" evidence="9">
    <location>
        <begin position="5"/>
        <end position="121"/>
    </location>
</feature>
<feature type="compositionally biased region" description="Polar residues" evidence="8">
    <location>
        <begin position="124"/>
        <end position="151"/>
    </location>
</feature>
<evidence type="ECO:0000256" key="5">
    <source>
        <dbReference type="ARBA" id="ARBA00023606"/>
    </source>
</evidence>
<dbReference type="InterPro" id="IPR011993">
    <property type="entry name" value="PH-like_dom_sf"/>
</dbReference>
<dbReference type="GO" id="GO:0005737">
    <property type="term" value="C:cytoplasm"/>
    <property type="evidence" value="ECO:0007669"/>
    <property type="project" value="UniProtKB-SubCell"/>
</dbReference>
<organism evidence="10 11">
    <name type="scientific">Paragonimus heterotremus</name>
    <dbReference type="NCBI Taxonomy" id="100268"/>
    <lineage>
        <taxon>Eukaryota</taxon>
        <taxon>Metazoa</taxon>
        <taxon>Spiralia</taxon>
        <taxon>Lophotrochozoa</taxon>
        <taxon>Platyhelminthes</taxon>
        <taxon>Trematoda</taxon>
        <taxon>Digenea</taxon>
        <taxon>Plagiorchiida</taxon>
        <taxon>Troglotremata</taxon>
        <taxon>Troglotrematidae</taxon>
        <taxon>Paragonimus</taxon>
    </lineage>
</organism>
<comment type="caution">
    <text evidence="10">The sequence shown here is derived from an EMBL/GenBank/DDBJ whole genome shotgun (WGS) entry which is preliminary data.</text>
</comment>
<feature type="region of interest" description="Disordered" evidence="8">
    <location>
        <begin position="122"/>
        <end position="151"/>
    </location>
</feature>
<keyword evidence="3" id="KW-0770">Synapse</keyword>
<comment type="similarity">
    <text evidence="5">Belongs to the Homer family.</text>
</comment>
<dbReference type="PROSITE" id="PS50229">
    <property type="entry name" value="WH1"/>
    <property type="match status" value="1"/>
</dbReference>
<dbReference type="EMBL" id="LUCH01001923">
    <property type="protein sequence ID" value="KAF5402263.1"/>
    <property type="molecule type" value="Genomic_DNA"/>
</dbReference>
<evidence type="ECO:0000256" key="7">
    <source>
        <dbReference type="SAM" id="Coils"/>
    </source>
</evidence>
<evidence type="ECO:0000256" key="8">
    <source>
        <dbReference type="SAM" id="MobiDB-lite"/>
    </source>
</evidence>
<dbReference type="Proteomes" id="UP000748531">
    <property type="component" value="Unassembled WGS sequence"/>
</dbReference>
<evidence type="ECO:0000256" key="3">
    <source>
        <dbReference type="ARBA" id="ARBA00023018"/>
    </source>
</evidence>
<dbReference type="Pfam" id="PF00568">
    <property type="entry name" value="WH1"/>
    <property type="match status" value="1"/>
</dbReference>
<keyword evidence="2" id="KW-0963">Cytoplasm</keyword>
<evidence type="ECO:0000256" key="6">
    <source>
        <dbReference type="ARBA" id="ARBA00034105"/>
    </source>
</evidence>
<dbReference type="GO" id="GO:0014069">
    <property type="term" value="C:postsynaptic density"/>
    <property type="evidence" value="ECO:0007669"/>
    <property type="project" value="UniProtKB-SubCell"/>
</dbReference>
<dbReference type="GO" id="GO:0035256">
    <property type="term" value="F:G protein-coupled glutamate receptor binding"/>
    <property type="evidence" value="ECO:0007669"/>
    <property type="project" value="InterPro"/>
</dbReference>
<dbReference type="InterPro" id="IPR044100">
    <property type="entry name" value="Homer_EVH1"/>
</dbReference>
<keyword evidence="4 7" id="KW-0175">Coiled coil</keyword>
<sequence length="381" mass="40689">MGLYFHDFSELPVFTCQAHVFTINPKTKKSWIPSSSKAVDVNFFYDSNKHCYRIISVEDSHAGKKVIINSTLTEKMTFKKTSQKFGQWADSKTGAVHGLGFNSEVELVEFVDHFKQYVEASKGSPCTSASSNGRVGADQSHSAGTDTTSLFPGQTTQLHSLVVDPPCTSGVPPGSLNSLNPTTLISGPVSLLPASATTQPTDIASGLACQPLPPLQWQQQLKQAQAHIRRLEDELNATKKQAASAGLTQAVTSVQTLPISEIGGASSDRGVPHLPGRAMVSGLADGGIDDTVGLRDCLTRLDLSDPSIVNGAGEDWTRDTPSLNVKPTIPLLTQPGRSWCTGPETVRSLHLRLGHLLREAVELHSRLGALLPQSTPGGPPE</sequence>
<evidence type="ECO:0000259" key="9">
    <source>
        <dbReference type="PROSITE" id="PS50229"/>
    </source>
</evidence>
<dbReference type="CDD" id="cd01206">
    <property type="entry name" value="EVH1_Homer_Vesl"/>
    <property type="match status" value="1"/>
</dbReference>
<dbReference type="PANTHER" id="PTHR10918">
    <property type="entry name" value="HOMER"/>
    <property type="match status" value="1"/>
</dbReference>
<dbReference type="AlphaFoldDB" id="A0A8J4WHG7"/>
<keyword evidence="11" id="KW-1185">Reference proteome</keyword>
<comment type="subcellular location">
    <subcellularLocation>
        <location evidence="1">Cytoplasm</location>
    </subcellularLocation>
    <subcellularLocation>
        <location evidence="6">Postsynaptic density</location>
    </subcellularLocation>
</comment>
<dbReference type="SMART" id="SM00461">
    <property type="entry name" value="WH1"/>
    <property type="match status" value="1"/>
</dbReference>
<evidence type="ECO:0000256" key="1">
    <source>
        <dbReference type="ARBA" id="ARBA00004496"/>
    </source>
</evidence>
<dbReference type="Gene3D" id="2.30.29.30">
    <property type="entry name" value="Pleckstrin-homology domain (PH domain)/Phosphotyrosine-binding domain (PTB)"/>
    <property type="match status" value="1"/>
</dbReference>
<evidence type="ECO:0000313" key="11">
    <source>
        <dbReference type="Proteomes" id="UP000748531"/>
    </source>
</evidence>
<dbReference type="InterPro" id="IPR045027">
    <property type="entry name" value="Homer"/>
</dbReference>
<dbReference type="OrthoDB" id="9983798at2759"/>